<dbReference type="Proteomes" id="UP000236161">
    <property type="component" value="Unassembled WGS sequence"/>
</dbReference>
<evidence type="ECO:0000256" key="3">
    <source>
        <dbReference type="ARBA" id="ARBA00022833"/>
    </source>
</evidence>
<proteinExistence type="inferred from homology"/>
<organism evidence="4 5">
    <name type="scientific">Apostasia shenzhenica</name>
    <dbReference type="NCBI Taxonomy" id="1088818"/>
    <lineage>
        <taxon>Eukaryota</taxon>
        <taxon>Viridiplantae</taxon>
        <taxon>Streptophyta</taxon>
        <taxon>Embryophyta</taxon>
        <taxon>Tracheophyta</taxon>
        <taxon>Spermatophyta</taxon>
        <taxon>Magnoliopsida</taxon>
        <taxon>Liliopsida</taxon>
        <taxon>Asparagales</taxon>
        <taxon>Orchidaceae</taxon>
        <taxon>Apostasioideae</taxon>
        <taxon>Apostasia</taxon>
    </lineage>
</organism>
<reference evidence="4 5" key="1">
    <citation type="journal article" date="2017" name="Nature">
        <title>The Apostasia genome and the evolution of orchids.</title>
        <authorList>
            <person name="Zhang G.Q."/>
            <person name="Liu K.W."/>
            <person name="Li Z."/>
            <person name="Lohaus R."/>
            <person name="Hsiao Y.Y."/>
            <person name="Niu S.C."/>
            <person name="Wang J.Y."/>
            <person name="Lin Y.C."/>
            <person name="Xu Q."/>
            <person name="Chen L.J."/>
            <person name="Yoshida K."/>
            <person name="Fujiwara S."/>
            <person name="Wang Z.W."/>
            <person name="Zhang Y.Q."/>
            <person name="Mitsuda N."/>
            <person name="Wang M."/>
            <person name="Liu G.H."/>
            <person name="Pecoraro L."/>
            <person name="Huang H.X."/>
            <person name="Xiao X.J."/>
            <person name="Lin M."/>
            <person name="Wu X.Y."/>
            <person name="Wu W.L."/>
            <person name="Chen Y.Y."/>
            <person name="Chang S.B."/>
            <person name="Sakamoto S."/>
            <person name="Ohme-Takagi M."/>
            <person name="Yagi M."/>
            <person name="Zeng S.J."/>
            <person name="Shen C.Y."/>
            <person name="Yeh C.M."/>
            <person name="Luo Y.B."/>
            <person name="Tsai W.C."/>
            <person name="Van de Peer Y."/>
            <person name="Liu Z.J."/>
        </authorList>
    </citation>
    <scope>NUCLEOTIDE SEQUENCE [LARGE SCALE GENOMIC DNA]</scope>
    <source>
        <strain evidence="5">cv. Shenzhen</strain>
        <tissue evidence="4">Stem</tissue>
    </source>
</reference>
<dbReference type="PANTHER" id="PTHR12857:SF0">
    <property type="entry name" value="CXXC MOTIF CONTAINING ZINC BINDING PROTEIN"/>
    <property type="match status" value="1"/>
</dbReference>
<dbReference type="STRING" id="1088818.A0A2I0AKA9"/>
<dbReference type="AlphaFoldDB" id="A0A2I0AKA9"/>
<keyword evidence="3" id="KW-0862">Zinc</keyword>
<sequence length="177" mass="19539">MVYYLLSFSAELENLTDLQPRGGCDDPAYPYYFKLKCENCGEVSQKETCVVISEEVPLPTGRGTANLVQKCKLCGRDGSIQMIAGHGQPLTLEQSQKEEFAKLMIFDSRGFEPTDFSFADGWKAESMAGSTYNVDLSAGEFAEYDEKGACPVGISNLQAKFSVVKKQERRGGKDVFL</sequence>
<evidence type="ECO:0000256" key="2">
    <source>
        <dbReference type="ARBA" id="ARBA00022723"/>
    </source>
</evidence>
<name>A0A2I0AKA9_9ASPA</name>
<dbReference type="SUPFAM" id="SSF141678">
    <property type="entry name" value="MAL13P1.257-like"/>
    <property type="match status" value="1"/>
</dbReference>
<dbReference type="PANTHER" id="PTHR12857">
    <property type="entry name" value="CXXC MOTIF CONTAINING ZINC BINDING PROTEIN"/>
    <property type="match status" value="1"/>
</dbReference>
<dbReference type="EMBL" id="KZ451976">
    <property type="protein sequence ID" value="PKA55896.1"/>
    <property type="molecule type" value="Genomic_DNA"/>
</dbReference>
<comment type="similarity">
    <text evidence="1">Belongs to the UPF0587 family.</text>
</comment>
<dbReference type="OrthoDB" id="10248838at2759"/>
<dbReference type="GO" id="GO:0008270">
    <property type="term" value="F:zinc ion binding"/>
    <property type="evidence" value="ECO:0007669"/>
    <property type="project" value="TreeGrafter"/>
</dbReference>
<evidence type="ECO:0000256" key="1">
    <source>
        <dbReference type="ARBA" id="ARBA00007818"/>
    </source>
</evidence>
<accession>A0A2I0AKA9</accession>
<keyword evidence="2" id="KW-0479">Metal-binding</keyword>
<evidence type="ECO:0008006" key="6">
    <source>
        <dbReference type="Google" id="ProtNLM"/>
    </source>
</evidence>
<protein>
    <recommendedName>
        <fullName evidence="6">CXXC motif containing zinc binding protein</fullName>
    </recommendedName>
</protein>
<evidence type="ECO:0000313" key="5">
    <source>
        <dbReference type="Proteomes" id="UP000236161"/>
    </source>
</evidence>
<dbReference type="Pfam" id="PF05907">
    <property type="entry name" value="CXXC_Zn-b_euk"/>
    <property type="match status" value="1"/>
</dbReference>
<evidence type="ECO:0000313" key="4">
    <source>
        <dbReference type="EMBL" id="PKA55896.1"/>
    </source>
</evidence>
<gene>
    <name evidence="4" type="ORF">AXF42_Ash014568</name>
</gene>
<dbReference type="InterPro" id="IPR008584">
    <property type="entry name" value="CXXC_Zn-binding_euk"/>
</dbReference>
<keyword evidence="5" id="KW-1185">Reference proteome</keyword>